<keyword evidence="6 9" id="KW-0472">Membrane</keyword>
<comment type="similarity">
    <text evidence="8">Belongs to the exbB/tolQ family.</text>
</comment>
<keyword evidence="5 9" id="KW-1133">Transmembrane helix</keyword>
<dbReference type="InterPro" id="IPR018765">
    <property type="entry name" value="DUF2341"/>
</dbReference>
<dbReference type="OrthoDB" id="175881at2"/>
<dbReference type="Pfam" id="PF13385">
    <property type="entry name" value="Laminin_G_3"/>
    <property type="match status" value="1"/>
</dbReference>
<dbReference type="InterPro" id="IPR006558">
    <property type="entry name" value="LamG-like"/>
</dbReference>
<dbReference type="InterPro" id="IPR013320">
    <property type="entry name" value="ConA-like_dom_sf"/>
</dbReference>
<dbReference type="PANTHER" id="PTHR30625:SF3">
    <property type="entry name" value="TOL-PAL SYSTEM PROTEIN TOLQ"/>
    <property type="match status" value="1"/>
</dbReference>
<keyword evidence="13" id="KW-1185">Reference proteome</keyword>
<dbReference type="InterPro" id="IPR050790">
    <property type="entry name" value="ExbB/TolQ_transport"/>
</dbReference>
<feature type="signal peptide" evidence="10">
    <location>
        <begin position="1"/>
        <end position="21"/>
    </location>
</feature>
<feature type="transmembrane region" description="Helical" evidence="9">
    <location>
        <begin position="384"/>
        <end position="403"/>
    </location>
</feature>
<evidence type="ECO:0000256" key="5">
    <source>
        <dbReference type="ARBA" id="ARBA00022989"/>
    </source>
</evidence>
<protein>
    <submittedName>
        <fullName evidence="12">DUF2341 domain-containing protein</fullName>
    </submittedName>
</protein>
<dbReference type="Gene3D" id="2.60.120.200">
    <property type="match status" value="1"/>
</dbReference>
<keyword evidence="2" id="KW-1003">Cell membrane</keyword>
<dbReference type="Pfam" id="PF10102">
    <property type="entry name" value="DUF2341"/>
    <property type="match status" value="1"/>
</dbReference>
<comment type="caution">
    <text evidence="12">The sequence shown here is derived from an EMBL/GenBank/DDBJ whole genome shotgun (WGS) entry which is preliminary data.</text>
</comment>
<dbReference type="AlphaFoldDB" id="A0A369URH6"/>
<dbReference type="Proteomes" id="UP000253782">
    <property type="component" value="Unassembled WGS sequence"/>
</dbReference>
<feature type="chain" id="PRO_5016992549" evidence="10">
    <location>
        <begin position="22"/>
        <end position="612"/>
    </location>
</feature>
<evidence type="ECO:0000256" key="1">
    <source>
        <dbReference type="ARBA" id="ARBA00004651"/>
    </source>
</evidence>
<sequence>MRYLIFACLLCLAWLPRAASAADAAWWNDDWSYRKAITIDTTSKGANVSQALGRMPLLIRLHAGNFQFDGVAKDGADIRFIAADGKTPLNYQIESFDPVLGVAQIWLDATDLAANAQQTVWMYYGNAKAPTQSSGAATFDPDYSLVYHFDNAAGSAPKDATAYANQAQGTGLRIIDGGIAGKAARFDGAAMLTLPVSASLNTAAGGSFTFSAWIKVDSVPNAPTLLYARRQDGKALLIGLAAGAPFVEVDGDQVQRTQAGEALKPGQWTHVAVSAAADKLTLYVNGQSYASLPVALPALTSAATIGGEAAAPGAASATVAFANFLGDMDELRLSRVARPLTAISLDATSQAAESRLIAYGEDEKKSGFGFGYFGIIVKSVTVDAWVVIGILLVMALISWWVMWNKARYVSQVSSANERFIDRFRDLGTNLLGLADAGEQANVRRELGGSSLYRLYEVGAKEVWRRRDGQGRLVIASESIEAIRAVMDSTLVRENQKLSRSMVMLTIAISGGPFLGLLGTVVGVMITFAAIAAAGDVNINAIAPGISAALLATVAGLFVAIPALFGYNYLLTRNKSVTANMQVFVDEFVTRLAELHREADLNTVDKSVIGPAG</sequence>
<evidence type="ECO:0000256" key="3">
    <source>
        <dbReference type="ARBA" id="ARBA00022692"/>
    </source>
</evidence>
<dbReference type="SMART" id="SM00560">
    <property type="entry name" value="LamGL"/>
    <property type="match status" value="1"/>
</dbReference>
<name>A0A369URH6_9GAMM</name>
<keyword evidence="8" id="KW-0653">Protein transport</keyword>
<dbReference type="EMBL" id="QQAH01000001">
    <property type="protein sequence ID" value="RDD83121.1"/>
    <property type="molecule type" value="Genomic_DNA"/>
</dbReference>
<evidence type="ECO:0000256" key="4">
    <source>
        <dbReference type="ARBA" id="ARBA00022729"/>
    </source>
</evidence>
<evidence type="ECO:0000313" key="13">
    <source>
        <dbReference type="Proteomes" id="UP000253782"/>
    </source>
</evidence>
<proteinExistence type="inferred from homology"/>
<evidence type="ECO:0000256" key="8">
    <source>
        <dbReference type="RuleBase" id="RU004057"/>
    </source>
</evidence>
<dbReference type="Pfam" id="PF01618">
    <property type="entry name" value="MotA_ExbB"/>
    <property type="match status" value="1"/>
</dbReference>
<dbReference type="InterPro" id="IPR002898">
    <property type="entry name" value="MotA_ExbB_proton_chnl"/>
</dbReference>
<evidence type="ECO:0000313" key="12">
    <source>
        <dbReference type="EMBL" id="RDD83121.1"/>
    </source>
</evidence>
<evidence type="ECO:0000259" key="11">
    <source>
        <dbReference type="SMART" id="SM00560"/>
    </source>
</evidence>
<comment type="subcellular location">
    <subcellularLocation>
        <location evidence="1">Cell membrane</location>
        <topology evidence="1">Multi-pass membrane protein</topology>
    </subcellularLocation>
    <subcellularLocation>
        <location evidence="8">Membrane</location>
        <topology evidence="8">Multi-pass membrane protein</topology>
    </subcellularLocation>
</comment>
<feature type="transmembrane region" description="Helical" evidence="9">
    <location>
        <begin position="502"/>
        <end position="533"/>
    </location>
</feature>
<evidence type="ECO:0000256" key="2">
    <source>
        <dbReference type="ARBA" id="ARBA00022475"/>
    </source>
</evidence>
<evidence type="ECO:0000256" key="6">
    <source>
        <dbReference type="ARBA" id="ARBA00023136"/>
    </source>
</evidence>
<dbReference type="SUPFAM" id="SSF49899">
    <property type="entry name" value="Concanavalin A-like lectins/glucanases"/>
    <property type="match status" value="1"/>
</dbReference>
<keyword evidence="4 10" id="KW-0732">Signal</keyword>
<evidence type="ECO:0000256" key="7">
    <source>
        <dbReference type="ARBA" id="ARBA00023157"/>
    </source>
</evidence>
<keyword evidence="7" id="KW-1015">Disulfide bond</keyword>
<reference evidence="12 13" key="1">
    <citation type="submission" date="2018-07" db="EMBL/GenBank/DDBJ databases">
        <title>Dyella tabacisoli L4-6T, whole genome shotgun sequence.</title>
        <authorList>
            <person name="Zhou X.-K."/>
            <person name="Li W.-J."/>
            <person name="Duan Y.-Q."/>
        </authorList>
    </citation>
    <scope>NUCLEOTIDE SEQUENCE [LARGE SCALE GENOMIC DNA]</scope>
    <source>
        <strain evidence="12 13">L4-6</strain>
    </source>
</reference>
<keyword evidence="8" id="KW-0813">Transport</keyword>
<dbReference type="RefSeq" id="WP_114843511.1">
    <property type="nucleotide sequence ID" value="NZ_JBHSPE010000001.1"/>
</dbReference>
<accession>A0A369URH6</accession>
<dbReference type="PANTHER" id="PTHR30625">
    <property type="entry name" value="PROTEIN TOLQ"/>
    <property type="match status" value="1"/>
</dbReference>
<feature type="transmembrane region" description="Helical" evidence="9">
    <location>
        <begin position="545"/>
        <end position="570"/>
    </location>
</feature>
<dbReference type="GO" id="GO:0017038">
    <property type="term" value="P:protein import"/>
    <property type="evidence" value="ECO:0007669"/>
    <property type="project" value="TreeGrafter"/>
</dbReference>
<keyword evidence="3 9" id="KW-0812">Transmembrane</keyword>
<feature type="domain" description="LamG-like jellyroll fold" evidence="11">
    <location>
        <begin position="206"/>
        <end position="341"/>
    </location>
</feature>
<organism evidence="12 13">
    <name type="scientific">Dyella tabacisoli</name>
    <dbReference type="NCBI Taxonomy" id="2282381"/>
    <lineage>
        <taxon>Bacteria</taxon>
        <taxon>Pseudomonadati</taxon>
        <taxon>Pseudomonadota</taxon>
        <taxon>Gammaproteobacteria</taxon>
        <taxon>Lysobacterales</taxon>
        <taxon>Rhodanobacteraceae</taxon>
        <taxon>Dyella</taxon>
    </lineage>
</organism>
<evidence type="ECO:0000256" key="9">
    <source>
        <dbReference type="SAM" id="Phobius"/>
    </source>
</evidence>
<gene>
    <name evidence="12" type="ORF">DVJ77_00425</name>
</gene>
<evidence type="ECO:0000256" key="10">
    <source>
        <dbReference type="SAM" id="SignalP"/>
    </source>
</evidence>
<dbReference type="GO" id="GO:0005886">
    <property type="term" value="C:plasma membrane"/>
    <property type="evidence" value="ECO:0007669"/>
    <property type="project" value="UniProtKB-SubCell"/>
</dbReference>